<feature type="domain" description="G" evidence="1">
    <location>
        <begin position="6"/>
        <end position="129"/>
    </location>
</feature>
<dbReference type="SUPFAM" id="SSF52540">
    <property type="entry name" value="P-loop containing nucleoside triphosphate hydrolases"/>
    <property type="match status" value="1"/>
</dbReference>
<evidence type="ECO:0000313" key="2">
    <source>
        <dbReference type="EMBL" id="SCY13445.1"/>
    </source>
</evidence>
<dbReference type="InterPro" id="IPR006073">
    <property type="entry name" value="GTP-bd"/>
</dbReference>
<dbReference type="Gene3D" id="3.40.50.300">
    <property type="entry name" value="P-loop containing nucleotide triphosphate hydrolases"/>
    <property type="match status" value="1"/>
</dbReference>
<dbReference type="Proteomes" id="UP000183047">
    <property type="component" value="Unassembled WGS sequence"/>
</dbReference>
<dbReference type="OrthoDB" id="9255830at2"/>
<evidence type="ECO:0000313" key="3">
    <source>
        <dbReference type="Proteomes" id="UP000183047"/>
    </source>
</evidence>
<dbReference type="CDD" id="cd00882">
    <property type="entry name" value="Ras_like_GTPase"/>
    <property type="match status" value="1"/>
</dbReference>
<accession>A0A1G5DFF9</accession>
<proteinExistence type="predicted"/>
<reference evidence="3" key="1">
    <citation type="submission" date="2016-10" db="EMBL/GenBank/DDBJ databases">
        <authorList>
            <person name="Varghese N."/>
            <person name="Submissions S."/>
        </authorList>
    </citation>
    <scope>NUCLEOTIDE SEQUENCE [LARGE SCALE GENOMIC DNA]</scope>
    <source>
        <strain evidence="3">XBD2006</strain>
    </source>
</reference>
<keyword evidence="3" id="KW-1185">Reference proteome</keyword>
<evidence type="ECO:0000259" key="1">
    <source>
        <dbReference type="Pfam" id="PF01926"/>
    </source>
</evidence>
<dbReference type="InterPro" id="IPR027417">
    <property type="entry name" value="P-loop_NTPase"/>
</dbReference>
<protein>
    <submittedName>
        <fullName evidence="2">Uncharacterized conserved protein, DUF697 family</fullName>
    </submittedName>
</protein>
<dbReference type="AlphaFoldDB" id="A0A1G5DFF9"/>
<sequence>MEMGNVLVIGNSGVGKSTLINAVIGTEDAETGIGYEGTTKNIHIYLNEEIGLRLVDTARFEPSFIKKMKVIQEVQKWSKQSVTDEDHNINVIWFCIDGTSSKLFDDTIKNLMRATSIWKSVPIIVVITKSYSVPERDQNIELVKKVFYRQKKAGANLREIIPVVAATYVLNDDAFAAPYGIPELIEKTVALLPDGKKAAINDVNSYKLQRRRLMAQSVVGVATTAGVVVGAVPIPFPDAMILSPTEIAEVNAIASIYGIKKDERSKKFISIIIEVGTVSAVARNAIIALKAIPGLNLAASVVNAVIAGGFVAAIGEGTIYAFEQVYLGNKTLDDIDWITKFIESKFAKSFITKLTKVLEEISDGADKKQIVEAIKNAFRKQ</sequence>
<dbReference type="RefSeq" id="WP_074462147.1">
    <property type="nucleotide sequence ID" value="NZ_FMUR01000008.1"/>
</dbReference>
<dbReference type="GO" id="GO:0005525">
    <property type="term" value="F:GTP binding"/>
    <property type="evidence" value="ECO:0007669"/>
    <property type="project" value="InterPro"/>
</dbReference>
<organism evidence="2 3">
    <name type="scientific">Butyrivibrio hungatei</name>
    <dbReference type="NCBI Taxonomy" id="185008"/>
    <lineage>
        <taxon>Bacteria</taxon>
        <taxon>Bacillati</taxon>
        <taxon>Bacillota</taxon>
        <taxon>Clostridia</taxon>
        <taxon>Lachnospirales</taxon>
        <taxon>Lachnospiraceae</taxon>
        <taxon>Butyrivibrio</taxon>
    </lineage>
</organism>
<dbReference type="EMBL" id="FMUR01000008">
    <property type="protein sequence ID" value="SCY13445.1"/>
    <property type="molecule type" value="Genomic_DNA"/>
</dbReference>
<name>A0A1G5DFF9_9FIRM</name>
<dbReference type="Pfam" id="PF01926">
    <property type="entry name" value="MMR_HSR1"/>
    <property type="match status" value="1"/>
</dbReference>
<gene>
    <name evidence="2" type="ORF">SAMN02910451_01503</name>
</gene>